<dbReference type="EMBL" id="AGUE01000181">
    <property type="protein sequence ID" value="EHK97730.1"/>
    <property type="molecule type" value="Genomic_DNA"/>
</dbReference>
<dbReference type="Gene3D" id="3.40.50.720">
    <property type="entry name" value="NAD(P)-binding Rossmann-like Domain"/>
    <property type="match status" value="1"/>
</dbReference>
<dbReference type="InParanoid" id="H0EUS5"/>
<dbReference type="AlphaFoldDB" id="H0EUS5"/>
<dbReference type="PANTHER" id="PTHR47706:SF7">
    <property type="entry name" value="CIPA-LIKE, PUTATIVE (AFU_ORTHOLOGUE AFUA_1G01630)-RELATED"/>
    <property type="match status" value="1"/>
</dbReference>
<comment type="caution">
    <text evidence="4">The sequence shown here is derived from an EMBL/GenBank/DDBJ whole genome shotgun (WGS) entry which is preliminary data.</text>
</comment>
<dbReference type="Pfam" id="PF05368">
    <property type="entry name" value="NmrA"/>
    <property type="match status" value="1"/>
</dbReference>
<dbReference type="InterPro" id="IPR008030">
    <property type="entry name" value="NmrA-like"/>
</dbReference>
<keyword evidence="5" id="KW-1185">Reference proteome</keyword>
<accession>H0EUS5</accession>
<dbReference type="InterPro" id="IPR036291">
    <property type="entry name" value="NAD(P)-bd_dom_sf"/>
</dbReference>
<proteinExistence type="predicted"/>
<sequence>MTFIKNIAIVGGSGQMGTPLVKALVESKRFNLTAITRSESDSTFPPTVNVLRGDYDSEDFLQSSFSNQEVLIIILATTAPKDLQPRLIRAATAVAVSYILPTEFGPDTANSALAQAVPFLFPKKSLRDQIKASQSSSLIAVVNGLWFDFLTNFRAWQTLFSTTTLAQVARGVTKLFELPSSELEKFKNHFVYVSSFAVSQTQILRSVQKATGTSNEDWKISSVPVDEAIEMGLAEFQNGNFKGLLDVLYGNNSKPGMGGNFEHKLNNELLGLESEDLDIVTNEK</sequence>
<gene>
    <name evidence="4" type="ORF">M7I_6514</name>
</gene>
<name>H0EUS5_GLAL7</name>
<evidence type="ECO:0000313" key="5">
    <source>
        <dbReference type="Proteomes" id="UP000005446"/>
    </source>
</evidence>
<dbReference type="Proteomes" id="UP000005446">
    <property type="component" value="Unassembled WGS sequence"/>
</dbReference>
<evidence type="ECO:0000259" key="3">
    <source>
        <dbReference type="Pfam" id="PF05368"/>
    </source>
</evidence>
<feature type="domain" description="NmrA-like" evidence="3">
    <location>
        <begin position="5"/>
        <end position="136"/>
    </location>
</feature>
<organism evidence="4 5">
    <name type="scientific">Glarea lozoyensis (strain ATCC 74030 / MF5533)</name>
    <dbReference type="NCBI Taxonomy" id="1104152"/>
    <lineage>
        <taxon>Eukaryota</taxon>
        <taxon>Fungi</taxon>
        <taxon>Dikarya</taxon>
        <taxon>Ascomycota</taxon>
        <taxon>Pezizomycotina</taxon>
        <taxon>Leotiomycetes</taxon>
        <taxon>Helotiales</taxon>
        <taxon>Helotiaceae</taxon>
        <taxon>Glarea</taxon>
    </lineage>
</organism>
<evidence type="ECO:0000256" key="1">
    <source>
        <dbReference type="ARBA" id="ARBA00022857"/>
    </source>
</evidence>
<reference evidence="4 5" key="1">
    <citation type="journal article" date="2012" name="Eukaryot. Cell">
        <title>Genome sequence of the fungus Glarea lozoyensis: the first genome sequence of a species from the Helotiaceae family.</title>
        <authorList>
            <person name="Youssar L."/>
            <person name="Gruening B.A."/>
            <person name="Erxleben A."/>
            <person name="Guenther S."/>
            <person name="Huettel W."/>
        </authorList>
    </citation>
    <scope>NUCLEOTIDE SEQUENCE [LARGE SCALE GENOMIC DNA]</scope>
    <source>
        <strain evidence="5">ATCC 74030 / MF5533</strain>
    </source>
</reference>
<evidence type="ECO:0000313" key="4">
    <source>
        <dbReference type="EMBL" id="EHK97730.1"/>
    </source>
</evidence>
<keyword evidence="1" id="KW-0521">NADP</keyword>
<evidence type="ECO:0000256" key="2">
    <source>
        <dbReference type="ARBA" id="ARBA00023002"/>
    </source>
</evidence>
<protein>
    <recommendedName>
        <fullName evidence="3">NmrA-like domain-containing protein</fullName>
    </recommendedName>
</protein>
<dbReference type="SUPFAM" id="SSF51735">
    <property type="entry name" value="NAD(P)-binding Rossmann-fold domains"/>
    <property type="match status" value="1"/>
</dbReference>
<dbReference type="OrthoDB" id="419598at2759"/>
<dbReference type="GO" id="GO:0016491">
    <property type="term" value="F:oxidoreductase activity"/>
    <property type="evidence" value="ECO:0007669"/>
    <property type="project" value="UniProtKB-KW"/>
</dbReference>
<dbReference type="PANTHER" id="PTHR47706">
    <property type="entry name" value="NMRA-LIKE FAMILY PROTEIN"/>
    <property type="match status" value="1"/>
</dbReference>
<dbReference type="InterPro" id="IPR051609">
    <property type="entry name" value="NmrA/Isoflavone_reductase-like"/>
</dbReference>
<keyword evidence="2" id="KW-0560">Oxidoreductase</keyword>
<dbReference type="HOGENOM" id="CLU_044876_1_1_1"/>